<proteinExistence type="predicted"/>
<evidence type="ECO:0000313" key="2">
    <source>
        <dbReference type="Proteomes" id="UP000239735"/>
    </source>
</evidence>
<organism evidence="1 2">
    <name type="scientific">Candidatus Sulfuritelmatomonas gaucii</name>
    <dbReference type="NCBI Taxonomy" id="2043161"/>
    <lineage>
        <taxon>Bacteria</taxon>
        <taxon>Pseudomonadati</taxon>
        <taxon>Acidobacteriota</taxon>
        <taxon>Terriglobia</taxon>
        <taxon>Terriglobales</taxon>
        <taxon>Acidobacteriaceae</taxon>
        <taxon>Candidatus Sulfuritelmatomonas</taxon>
    </lineage>
</organism>
<reference evidence="2" key="1">
    <citation type="submission" date="2018-02" db="EMBL/GenBank/DDBJ databases">
        <authorList>
            <person name="Hausmann B."/>
        </authorList>
    </citation>
    <scope>NUCLEOTIDE SEQUENCE [LARGE SCALE GENOMIC DNA]</scope>
    <source>
        <strain evidence="2">Peat soil MAG SbA5</strain>
    </source>
</reference>
<gene>
    <name evidence="1" type="ORF">SBA5_1050003</name>
</gene>
<evidence type="ECO:0000313" key="1">
    <source>
        <dbReference type="EMBL" id="SPE17582.1"/>
    </source>
</evidence>
<name>A0A2N9L2P2_9BACT</name>
<sequence>MVLGGAIGAPLTATVSEHCCDGGHKYDAGCKRQDFDGVKVRHVVAEMLFDLLTHDRCFLFATNVGFSSLLHLH</sequence>
<accession>A0A2N9L2P2</accession>
<dbReference type="EMBL" id="OKRB01000008">
    <property type="protein sequence ID" value="SPE17582.1"/>
    <property type="molecule type" value="Genomic_DNA"/>
</dbReference>
<protein>
    <submittedName>
        <fullName evidence="1">Uncharacterized protein</fullName>
    </submittedName>
</protein>
<dbReference type="AlphaFoldDB" id="A0A2N9L2P2"/>
<dbReference type="Proteomes" id="UP000239735">
    <property type="component" value="Unassembled WGS sequence"/>
</dbReference>